<dbReference type="SUPFAM" id="SSF54001">
    <property type="entry name" value="Cysteine proteinases"/>
    <property type="match status" value="1"/>
</dbReference>
<sequence length="655" mass="72063">MERRAQAAEASFARSSGRIALEHAIRAAELYMKAAGETSDKAQATHLRSKCQELIALAEKLKKRQETATTPPQSDILLGVLRLHGNDFPPWHGDPDDDEFELNPGSQYYTDEAPFTLSATQAQNFKAWTRPAELFGLAPDRDKSLDEDILMQVHEHCDLVQDITTDCSVVASLSAAAKVMVGPHAVCTGRISAEEERLMGLIGEHDYAVEDLHSPDGNTRKLLIKNPWRDAPLIVGTGGPDTGRDNTTWITLEDVAQHFETMYLNWNPSLFNCRQDHHLTWELPPNYLATSLVKNPQYSLSSSTGGSIWILVGRHFVDAELEIARSRRGSLAAVARQLGFMSILVFDNGGKRAHVSGPEIYRGPYVDSPQTLARLEASPGKRYTIVIDQHELPLPSYSLTLTLFSNSPLEVKLAEERMHHNLERTGAWSRRNAGGNSSKATYYRNPQYKLVASRSTPVSILLSTDNREVQVHVDVVWARGQRVTSIRVKDLVFSSGEYHRGCAMATIPMLESGTYTLVCSTFDAGQTAAFAIQVSSMSPLSLDPLPAEAAGRLRTTLGTFNPVRGEGGARASLTASWLTRASISVYNVQLPDAANGARHASSVLLRVSVVQGWGSEQVTVAISGDGQFREPTTDLRTGDFDMEPDKVQREDNEVK</sequence>
<comment type="caution">
    <text evidence="8">The sequence shown here is derived from an EMBL/GenBank/DDBJ whole genome shotgun (WGS) entry which is preliminary data.</text>
</comment>
<comment type="caution">
    <text evidence="5">Lacks conserved residue(s) required for the propagation of feature annotation.</text>
</comment>
<dbReference type="InterPro" id="IPR036213">
    <property type="entry name" value="Calpain_III_sf"/>
</dbReference>
<dbReference type="SMART" id="SM00720">
    <property type="entry name" value="calpain_III"/>
    <property type="match status" value="1"/>
</dbReference>
<evidence type="ECO:0000256" key="6">
    <source>
        <dbReference type="SAM" id="MobiDB-lite"/>
    </source>
</evidence>
<dbReference type="GO" id="GO:0004198">
    <property type="term" value="F:calcium-dependent cysteine-type endopeptidase activity"/>
    <property type="evidence" value="ECO:0007669"/>
    <property type="project" value="InterPro"/>
</dbReference>
<dbReference type="PANTHER" id="PTHR46143">
    <property type="entry name" value="CALPAIN-7"/>
    <property type="match status" value="1"/>
</dbReference>
<dbReference type="AlphaFoldDB" id="A0A2C5Y267"/>
<dbReference type="SUPFAM" id="SSF49758">
    <property type="entry name" value="Calpain large subunit, middle domain (domain III)"/>
    <property type="match status" value="2"/>
</dbReference>
<evidence type="ECO:0000256" key="5">
    <source>
        <dbReference type="PROSITE-ProRule" id="PRU00239"/>
    </source>
</evidence>
<dbReference type="Pfam" id="PF25435">
    <property type="entry name" value="PalB_C"/>
    <property type="match status" value="1"/>
</dbReference>
<dbReference type="InterPro" id="IPR001300">
    <property type="entry name" value="Peptidase_C2_calpain_cat"/>
</dbReference>
<accession>A0A2C5Y267</accession>
<dbReference type="STRING" id="2004952.A0A2C5Y267"/>
<comment type="similarity">
    <text evidence="1">Belongs to the peptidase C2 family. PalB/RIM13 subfamily.</text>
</comment>
<feature type="compositionally biased region" description="Basic and acidic residues" evidence="6">
    <location>
        <begin position="627"/>
        <end position="655"/>
    </location>
</feature>
<evidence type="ECO:0000256" key="3">
    <source>
        <dbReference type="ARBA" id="ARBA00022801"/>
    </source>
</evidence>
<protein>
    <recommendedName>
        <fullName evidence="7">Calpain catalytic domain-containing protein</fullName>
    </recommendedName>
</protein>
<dbReference type="InterPro" id="IPR051297">
    <property type="entry name" value="PalB/RIM13"/>
</dbReference>
<evidence type="ECO:0000259" key="7">
    <source>
        <dbReference type="PROSITE" id="PS50203"/>
    </source>
</evidence>
<feature type="domain" description="Calpain catalytic" evidence="7">
    <location>
        <begin position="97"/>
        <end position="177"/>
    </location>
</feature>
<feature type="region of interest" description="Disordered" evidence="6">
    <location>
        <begin position="625"/>
        <end position="655"/>
    </location>
</feature>
<evidence type="ECO:0000256" key="4">
    <source>
        <dbReference type="ARBA" id="ARBA00022807"/>
    </source>
</evidence>
<evidence type="ECO:0000313" key="8">
    <source>
        <dbReference type="EMBL" id="PHH72188.1"/>
    </source>
</evidence>
<dbReference type="Proteomes" id="UP000226431">
    <property type="component" value="Unassembled WGS sequence"/>
</dbReference>
<dbReference type="OrthoDB" id="167576at2759"/>
<name>A0A2C5Y267_9HYPO</name>
<dbReference type="EMBL" id="NJES01000440">
    <property type="protein sequence ID" value="PHH72188.1"/>
    <property type="molecule type" value="Genomic_DNA"/>
</dbReference>
<organism evidence="8 9">
    <name type="scientific">Ophiocordyceps camponoti-rufipedis</name>
    <dbReference type="NCBI Taxonomy" id="2004952"/>
    <lineage>
        <taxon>Eukaryota</taxon>
        <taxon>Fungi</taxon>
        <taxon>Dikarya</taxon>
        <taxon>Ascomycota</taxon>
        <taxon>Pezizomycotina</taxon>
        <taxon>Sordariomycetes</taxon>
        <taxon>Hypocreomycetidae</taxon>
        <taxon>Hypocreales</taxon>
        <taxon>Ophiocordycipitaceae</taxon>
        <taxon>Ophiocordyceps</taxon>
    </lineage>
</organism>
<reference evidence="8 9" key="1">
    <citation type="submission" date="2017-06" db="EMBL/GenBank/DDBJ databases">
        <title>Ant-infecting Ophiocordyceps genomes reveal a high diversity of potential behavioral manipulation genes and a possible major role for enterotoxins.</title>
        <authorList>
            <person name="De Bekker C."/>
            <person name="Evans H.C."/>
            <person name="Brachmann A."/>
            <person name="Hughes D.P."/>
        </authorList>
    </citation>
    <scope>NUCLEOTIDE SEQUENCE [LARGE SCALE GENOMIC DNA]</scope>
    <source>
        <strain evidence="8 9">Map16</strain>
    </source>
</reference>
<gene>
    <name evidence="8" type="ORF">CDD80_4717</name>
</gene>
<feature type="domain" description="Calpain catalytic" evidence="7">
    <location>
        <begin position="188"/>
        <end position="268"/>
    </location>
</feature>
<evidence type="ECO:0000256" key="2">
    <source>
        <dbReference type="ARBA" id="ARBA00022670"/>
    </source>
</evidence>
<evidence type="ECO:0000256" key="1">
    <source>
        <dbReference type="ARBA" id="ARBA00010193"/>
    </source>
</evidence>
<dbReference type="PANTHER" id="PTHR46143:SF1">
    <property type="entry name" value="CALPAIN-7"/>
    <property type="match status" value="1"/>
</dbReference>
<keyword evidence="3" id="KW-0378">Hydrolase</keyword>
<dbReference type="GO" id="GO:0006508">
    <property type="term" value="P:proteolysis"/>
    <property type="evidence" value="ECO:0007669"/>
    <property type="project" value="UniProtKB-KW"/>
</dbReference>
<keyword evidence="2" id="KW-0645">Protease</keyword>
<evidence type="ECO:0000313" key="9">
    <source>
        <dbReference type="Proteomes" id="UP000226431"/>
    </source>
</evidence>
<proteinExistence type="inferred from homology"/>
<dbReference type="InterPro" id="IPR022683">
    <property type="entry name" value="Calpain_III"/>
</dbReference>
<keyword evidence="9" id="KW-1185">Reference proteome</keyword>
<dbReference type="Gene3D" id="2.60.120.380">
    <property type="match status" value="1"/>
</dbReference>
<dbReference type="InterPro" id="IPR038765">
    <property type="entry name" value="Papain-like_cys_pep_sf"/>
</dbReference>
<dbReference type="PROSITE" id="PS50203">
    <property type="entry name" value="CALPAIN_CAT"/>
    <property type="match status" value="2"/>
</dbReference>
<keyword evidence="4" id="KW-0788">Thiol protease</keyword>